<name>A0ABZ2KP28_9BACT</name>
<evidence type="ECO:0000256" key="1">
    <source>
        <dbReference type="SAM" id="MobiDB-lite"/>
    </source>
</evidence>
<dbReference type="EMBL" id="CP089983">
    <property type="protein sequence ID" value="WXB00429.1"/>
    <property type="molecule type" value="Genomic_DNA"/>
</dbReference>
<reference evidence="2" key="1">
    <citation type="submission" date="2021-12" db="EMBL/GenBank/DDBJ databases">
        <title>Discovery of the Pendulisporaceae a myxobacterial family with distinct sporulation behavior and unique specialized metabolism.</title>
        <authorList>
            <person name="Garcia R."/>
            <person name="Popoff A."/>
            <person name="Bader C.D."/>
            <person name="Loehr J."/>
            <person name="Walesch S."/>
            <person name="Walt C."/>
            <person name="Boldt J."/>
            <person name="Bunk B."/>
            <person name="Haeckl F.J.F.P.J."/>
            <person name="Gunesch A.P."/>
            <person name="Birkelbach J."/>
            <person name="Nuebel U."/>
            <person name="Pietschmann T."/>
            <person name="Bach T."/>
            <person name="Mueller R."/>
        </authorList>
    </citation>
    <scope>NUCLEOTIDE SEQUENCE</scope>
    <source>
        <strain evidence="2">MSr11367</strain>
    </source>
</reference>
<dbReference type="Proteomes" id="UP001374803">
    <property type="component" value="Chromosome"/>
</dbReference>
<feature type="region of interest" description="Disordered" evidence="1">
    <location>
        <begin position="90"/>
        <end position="110"/>
    </location>
</feature>
<keyword evidence="3" id="KW-1185">Reference proteome</keyword>
<feature type="compositionally biased region" description="Basic and acidic residues" evidence="1">
    <location>
        <begin position="90"/>
        <end position="105"/>
    </location>
</feature>
<accession>A0ABZ2KP28</accession>
<organism evidence="2 3">
    <name type="scientific">Pendulispora rubella</name>
    <dbReference type="NCBI Taxonomy" id="2741070"/>
    <lineage>
        <taxon>Bacteria</taxon>
        <taxon>Pseudomonadati</taxon>
        <taxon>Myxococcota</taxon>
        <taxon>Myxococcia</taxon>
        <taxon>Myxococcales</taxon>
        <taxon>Sorangiineae</taxon>
        <taxon>Pendulisporaceae</taxon>
        <taxon>Pendulispora</taxon>
    </lineage>
</organism>
<dbReference type="PROSITE" id="PS51257">
    <property type="entry name" value="PROKAR_LIPOPROTEIN"/>
    <property type="match status" value="1"/>
</dbReference>
<proteinExistence type="predicted"/>
<protein>
    <submittedName>
        <fullName evidence="2">Uncharacterized protein</fullName>
    </submittedName>
</protein>
<dbReference type="RefSeq" id="WP_394830029.1">
    <property type="nucleotide sequence ID" value="NZ_CP089983.1"/>
</dbReference>
<evidence type="ECO:0000313" key="3">
    <source>
        <dbReference type="Proteomes" id="UP001374803"/>
    </source>
</evidence>
<evidence type="ECO:0000313" key="2">
    <source>
        <dbReference type="EMBL" id="WXB00429.1"/>
    </source>
</evidence>
<gene>
    <name evidence="2" type="ORF">LVJ94_26335</name>
</gene>
<sequence length="288" mass="31459">MSIRMSWHLAALIVISGCSAKRGDTLEPPAMVVTGIDTATLSLPLDPYVISPAEFQFITQAENALTEGCARKFGVAWSFHADLGKADTKPVRHDAQWGSTDEPRARQYGYDPTPEEWVEIERQRRTNESPNDTKISPIPESCPAEARRKLYEGVMPNFDPNYPSVLSYEAESKTWADSRVVAKVTAWRKCMKLAGGFTYPNPIKAGADPAWRSEGPNAPASEREKSVATADAQCNKKVGLSDTAAAVDATYHQELVDKNRPQLAAFERSKAVVLGNAAAILGRPGPTR</sequence>